<dbReference type="RefSeq" id="XP_023631368.1">
    <property type="nucleotide sequence ID" value="XM_023775600.1"/>
</dbReference>
<keyword evidence="5" id="KW-0539">Nucleus</keyword>
<dbReference type="GO" id="GO:0008380">
    <property type="term" value="P:RNA splicing"/>
    <property type="evidence" value="ECO:0007669"/>
    <property type="project" value="UniProtKB-KW"/>
</dbReference>
<evidence type="ECO:0000313" key="7">
    <source>
        <dbReference type="EMBL" id="CZT24644.1"/>
    </source>
</evidence>
<dbReference type="GO" id="GO:0005634">
    <property type="term" value="C:nucleus"/>
    <property type="evidence" value="ECO:0007669"/>
    <property type="project" value="UniProtKB-SubCell"/>
</dbReference>
<dbReference type="Proteomes" id="UP000225277">
    <property type="component" value="Unassembled WGS sequence"/>
</dbReference>
<dbReference type="AlphaFoldDB" id="A0A2D3VNV0"/>
<feature type="compositionally biased region" description="Basic and acidic residues" evidence="6">
    <location>
        <begin position="50"/>
        <end position="59"/>
    </location>
</feature>
<evidence type="ECO:0008006" key="9">
    <source>
        <dbReference type="Google" id="ProtNLM"/>
    </source>
</evidence>
<dbReference type="GO" id="GO:0006397">
    <property type="term" value="P:mRNA processing"/>
    <property type="evidence" value="ECO:0007669"/>
    <property type="project" value="UniProtKB-KW"/>
</dbReference>
<protein>
    <recommendedName>
        <fullName evidence="9">Survival motor neuron Tudor domain-containing protein</fullName>
    </recommendedName>
</protein>
<keyword evidence="8" id="KW-1185">Reference proteome</keyword>
<dbReference type="OrthoDB" id="197400at2759"/>
<dbReference type="GeneID" id="35605415"/>
<dbReference type="PANTHER" id="PTHR39267">
    <property type="entry name" value="SURVIVAL MOTOR NEURON-LIKE PROTEIN 1"/>
    <property type="match status" value="1"/>
</dbReference>
<dbReference type="CDD" id="cd22851">
    <property type="entry name" value="SMN_N"/>
    <property type="match status" value="1"/>
</dbReference>
<keyword evidence="4" id="KW-0508">mRNA splicing</keyword>
<keyword evidence="3" id="KW-0507">mRNA processing</keyword>
<evidence type="ECO:0000256" key="1">
    <source>
        <dbReference type="ARBA" id="ARBA00004123"/>
    </source>
</evidence>
<evidence type="ECO:0000256" key="5">
    <source>
        <dbReference type="ARBA" id="ARBA00023242"/>
    </source>
</evidence>
<evidence type="ECO:0000256" key="6">
    <source>
        <dbReference type="SAM" id="MobiDB-lite"/>
    </source>
</evidence>
<feature type="region of interest" description="Disordered" evidence="6">
    <location>
        <begin position="42"/>
        <end position="100"/>
    </location>
</feature>
<dbReference type="CDD" id="cd22852">
    <property type="entry name" value="SMN_C"/>
    <property type="match status" value="1"/>
</dbReference>
<accession>A0A2D3VNV0</accession>
<dbReference type="PANTHER" id="PTHR39267:SF1">
    <property type="entry name" value="SURVIVAL MOTOR NEURON PROTEIN"/>
    <property type="match status" value="1"/>
</dbReference>
<evidence type="ECO:0000256" key="2">
    <source>
        <dbReference type="ARBA" id="ARBA00005371"/>
    </source>
</evidence>
<evidence type="ECO:0000256" key="3">
    <source>
        <dbReference type="ARBA" id="ARBA00022664"/>
    </source>
</evidence>
<dbReference type="InterPro" id="IPR047313">
    <property type="entry name" value="SMN_C"/>
</dbReference>
<comment type="similarity">
    <text evidence="2">Belongs to the SMN family.</text>
</comment>
<gene>
    <name evidence="7" type="ORF">RCC_10369</name>
</gene>
<name>A0A2D3VNV0_9PEZI</name>
<sequence length="152" mass="16204">MANSGGQVNLSHEEIWDDSVLVSSWNEAYEEYQKYHSLAAKGEKASPQPKRAEVFKAESKATSNGVTSQQPTTFTPVNFAGPGIPSSASETPCKAAPLPTAASLSSVPQTLLGGTQDETMKNLMMSWYYAGYYTGLLEGKQQAFASLEEGGG</sequence>
<dbReference type="STRING" id="112498.A0A2D3VNV0"/>
<organism evidence="7 8">
    <name type="scientific">Ramularia collo-cygni</name>
    <dbReference type="NCBI Taxonomy" id="112498"/>
    <lineage>
        <taxon>Eukaryota</taxon>
        <taxon>Fungi</taxon>
        <taxon>Dikarya</taxon>
        <taxon>Ascomycota</taxon>
        <taxon>Pezizomycotina</taxon>
        <taxon>Dothideomycetes</taxon>
        <taxon>Dothideomycetidae</taxon>
        <taxon>Mycosphaerellales</taxon>
        <taxon>Mycosphaerellaceae</taxon>
        <taxon>Ramularia</taxon>
    </lineage>
</organism>
<comment type="subcellular location">
    <subcellularLocation>
        <location evidence="1">Nucleus</location>
    </subcellularLocation>
</comment>
<proteinExistence type="inferred from homology"/>
<dbReference type="EMBL" id="FJUY01000022">
    <property type="protein sequence ID" value="CZT24644.1"/>
    <property type="molecule type" value="Genomic_DNA"/>
</dbReference>
<feature type="compositionally biased region" description="Polar residues" evidence="6">
    <location>
        <begin position="60"/>
        <end position="76"/>
    </location>
</feature>
<evidence type="ECO:0000256" key="4">
    <source>
        <dbReference type="ARBA" id="ARBA00023187"/>
    </source>
</evidence>
<evidence type="ECO:0000313" key="8">
    <source>
        <dbReference type="Proteomes" id="UP000225277"/>
    </source>
</evidence>
<dbReference type="InterPro" id="IPR040424">
    <property type="entry name" value="Smn1"/>
</dbReference>
<reference evidence="7 8" key="1">
    <citation type="submission" date="2016-03" db="EMBL/GenBank/DDBJ databases">
        <authorList>
            <person name="Ploux O."/>
        </authorList>
    </citation>
    <scope>NUCLEOTIDE SEQUENCE [LARGE SCALE GENOMIC DNA]</scope>
    <source>
        <strain evidence="7 8">URUG2</strain>
    </source>
</reference>